<name>A0A1Z1WNX8_9ACTN</name>
<dbReference type="PANTHER" id="PTHR31435:SF10">
    <property type="entry name" value="BSR4717 PROTEIN"/>
    <property type="match status" value="1"/>
</dbReference>
<evidence type="ECO:0000313" key="3">
    <source>
        <dbReference type="Proteomes" id="UP000195880"/>
    </source>
</evidence>
<sequence>MSDTGGAIGIHDERTDGALRAREDGRVVGEIVYFTLSEPAPALVPVHTEVPSAHAGRGIAGALARELYTIAAREGRAVVPLCPYVAKWAERHPDEAPGPSAVLVEAALAKAKADPSAW</sequence>
<keyword evidence="3" id="KW-1185">Reference proteome</keyword>
<reference evidence="2 3" key="1">
    <citation type="submission" date="2017-05" db="EMBL/GenBank/DDBJ databases">
        <title>Streptomyces alboflavus Genome sequencing and assembly.</title>
        <authorList>
            <person name="Wang Y."/>
            <person name="Du B."/>
            <person name="Ding Y."/>
            <person name="Liu H."/>
            <person name="Hou Q."/>
            <person name="Liu K."/>
            <person name="Wang C."/>
            <person name="Yao L."/>
        </authorList>
    </citation>
    <scope>NUCLEOTIDE SEQUENCE [LARGE SCALE GENOMIC DNA]</scope>
    <source>
        <strain evidence="2 3">MDJK44</strain>
    </source>
</reference>
<dbReference type="eggNOG" id="COG2388">
    <property type="taxonomic scope" value="Bacteria"/>
</dbReference>
<dbReference type="InterPro" id="IPR045057">
    <property type="entry name" value="Gcn5-rel_NAT"/>
</dbReference>
<dbReference type="EMBL" id="CP021748">
    <property type="protein sequence ID" value="ARX88138.1"/>
    <property type="molecule type" value="Genomic_DNA"/>
</dbReference>
<keyword evidence="2" id="KW-0808">Transferase</keyword>
<evidence type="ECO:0000313" key="2">
    <source>
        <dbReference type="EMBL" id="ARX88138.1"/>
    </source>
</evidence>
<dbReference type="PANTHER" id="PTHR31435">
    <property type="entry name" value="PROTEIN NATD1"/>
    <property type="match status" value="1"/>
</dbReference>
<organism evidence="2 3">
    <name type="scientific">Streptomyces alboflavus</name>
    <dbReference type="NCBI Taxonomy" id="67267"/>
    <lineage>
        <taxon>Bacteria</taxon>
        <taxon>Bacillati</taxon>
        <taxon>Actinomycetota</taxon>
        <taxon>Actinomycetes</taxon>
        <taxon>Kitasatosporales</taxon>
        <taxon>Streptomycetaceae</taxon>
        <taxon>Streptomyces</taxon>
    </lineage>
</organism>
<dbReference type="Gene3D" id="3.40.630.30">
    <property type="match status" value="1"/>
</dbReference>
<feature type="domain" description="N-acetyltransferase" evidence="1">
    <location>
        <begin position="11"/>
        <end position="100"/>
    </location>
</feature>
<evidence type="ECO:0000259" key="1">
    <source>
        <dbReference type="PROSITE" id="PS51729"/>
    </source>
</evidence>
<dbReference type="Proteomes" id="UP000195880">
    <property type="component" value="Chromosome"/>
</dbReference>
<dbReference type="RefSeq" id="WP_087886743.1">
    <property type="nucleotide sequence ID" value="NZ_CP021748.1"/>
</dbReference>
<dbReference type="InterPro" id="IPR031165">
    <property type="entry name" value="GNAT_YJDJ"/>
</dbReference>
<dbReference type="InterPro" id="IPR016181">
    <property type="entry name" value="Acyl_CoA_acyltransferase"/>
</dbReference>
<gene>
    <name evidence="2" type="ORF">SMD44_07625</name>
</gene>
<dbReference type="AlphaFoldDB" id="A0A1Z1WNX8"/>
<dbReference type="SUPFAM" id="SSF55729">
    <property type="entry name" value="Acyl-CoA N-acyltransferases (Nat)"/>
    <property type="match status" value="1"/>
</dbReference>
<dbReference type="Pfam" id="PF14542">
    <property type="entry name" value="Acetyltransf_CG"/>
    <property type="match status" value="1"/>
</dbReference>
<dbReference type="KEGG" id="salf:SMD44_07625"/>
<dbReference type="GO" id="GO:0016740">
    <property type="term" value="F:transferase activity"/>
    <property type="evidence" value="ECO:0007669"/>
    <property type="project" value="UniProtKB-KW"/>
</dbReference>
<accession>A0A1Z1WNX8</accession>
<protein>
    <submittedName>
        <fullName evidence="2">Acetyltransferase</fullName>
    </submittedName>
</protein>
<dbReference type="STRING" id="67267.GCA_000716675_04415"/>
<dbReference type="OrthoDB" id="5405911at2"/>
<dbReference type="PROSITE" id="PS51729">
    <property type="entry name" value="GNAT_YJDJ"/>
    <property type="match status" value="1"/>
</dbReference>
<proteinExistence type="predicted"/>